<evidence type="ECO:0000313" key="3">
    <source>
        <dbReference type="Proteomes" id="UP000036367"/>
    </source>
</evidence>
<reference evidence="2" key="1">
    <citation type="submission" date="2015-05" db="EMBL/GenBank/DDBJ databases">
        <title>Permanent draft genome of Rhodopirellula islandicus K833.</title>
        <authorList>
            <person name="Kizina J."/>
            <person name="Richter M."/>
            <person name="Glockner F.O."/>
            <person name="Harder J."/>
        </authorList>
    </citation>
    <scope>NUCLEOTIDE SEQUENCE [LARGE SCALE GENOMIC DNA]</scope>
    <source>
        <strain evidence="2">K833</strain>
    </source>
</reference>
<keyword evidence="3" id="KW-1185">Reference proteome</keyword>
<evidence type="ECO:0000313" key="2">
    <source>
        <dbReference type="EMBL" id="KLU03627.1"/>
    </source>
</evidence>
<dbReference type="EMBL" id="LECT01000031">
    <property type="protein sequence ID" value="KLU03627.1"/>
    <property type="molecule type" value="Genomic_DNA"/>
</dbReference>
<gene>
    <name evidence="2" type="ORF">RISK_004034</name>
</gene>
<name>A0A0J1BA90_RHOIS</name>
<proteinExistence type="predicted"/>
<comment type="caution">
    <text evidence="2">The sequence shown here is derived from an EMBL/GenBank/DDBJ whole genome shotgun (WGS) entry which is preliminary data.</text>
</comment>
<dbReference type="AlphaFoldDB" id="A0A0J1BA90"/>
<accession>A0A0J1BA90</accession>
<sequence>MLAKDFSRGTSPITGRRREILNCQKRDFAAPVHRNGYPFSGRSGCGSTDRR</sequence>
<protein>
    <submittedName>
        <fullName evidence="2">Uncharacterized protein</fullName>
    </submittedName>
</protein>
<organism evidence="2 3">
    <name type="scientific">Rhodopirellula islandica</name>
    <dbReference type="NCBI Taxonomy" id="595434"/>
    <lineage>
        <taxon>Bacteria</taxon>
        <taxon>Pseudomonadati</taxon>
        <taxon>Planctomycetota</taxon>
        <taxon>Planctomycetia</taxon>
        <taxon>Pirellulales</taxon>
        <taxon>Pirellulaceae</taxon>
        <taxon>Rhodopirellula</taxon>
    </lineage>
</organism>
<evidence type="ECO:0000256" key="1">
    <source>
        <dbReference type="SAM" id="MobiDB-lite"/>
    </source>
</evidence>
<feature type="region of interest" description="Disordered" evidence="1">
    <location>
        <begin position="32"/>
        <end position="51"/>
    </location>
</feature>
<dbReference type="Proteomes" id="UP000036367">
    <property type="component" value="Unassembled WGS sequence"/>
</dbReference>